<protein>
    <submittedName>
        <fullName evidence="1">Uncharacterized protein</fullName>
    </submittedName>
</protein>
<evidence type="ECO:0000313" key="1">
    <source>
        <dbReference type="EMBL" id="AGP46938.1"/>
    </source>
</evidence>
<dbReference type="Proteomes" id="UP000014900">
    <property type="component" value="Chromosome"/>
</dbReference>
<dbReference type="HOGENOM" id="CLU_3066142_0_0_6"/>
<gene>
    <name evidence="1" type="ORF">M621_08875</name>
</gene>
<accession>S4YVL8</accession>
<evidence type="ECO:0000313" key="2">
    <source>
        <dbReference type="Proteomes" id="UP000014900"/>
    </source>
</evidence>
<dbReference type="PATRIC" id="fig|1348660.3.peg.1721"/>
<dbReference type="KEGG" id="sry:M621_08875"/>
<proteinExistence type="predicted"/>
<dbReference type="RefSeq" id="WP_020438804.1">
    <property type="nucleotide sequence ID" value="NC_021659.1"/>
</dbReference>
<dbReference type="EMBL" id="CP006566">
    <property type="protein sequence ID" value="AGP46938.1"/>
    <property type="molecule type" value="Genomic_DNA"/>
</dbReference>
<name>S4YVL8_SERPL</name>
<dbReference type="AlphaFoldDB" id="S4YVL8"/>
<sequence>MQSKNQHLMLKAAFHIQAGQYFIAMGNYPRFNGDPNPKPLPAARFSVTEVPGV</sequence>
<organism evidence="1 2">
    <name type="scientific">Serratia plymuthica S13</name>
    <dbReference type="NCBI Taxonomy" id="1348660"/>
    <lineage>
        <taxon>Bacteria</taxon>
        <taxon>Pseudomonadati</taxon>
        <taxon>Pseudomonadota</taxon>
        <taxon>Gammaproteobacteria</taxon>
        <taxon>Enterobacterales</taxon>
        <taxon>Yersiniaceae</taxon>
        <taxon>Serratia</taxon>
    </lineage>
</organism>
<reference evidence="1 2" key="1">
    <citation type="journal article" date="2013" name="Genome Announc.">
        <title>Genome Sequence of Serratia plymuthica Strain S13, an Endophyte with Germination- and Plant-Growth-Promoting Activity from the Flower of Styrian Oil Pumpkin.</title>
        <authorList>
            <person name="Muller H."/>
            <person name="Furnkranz M."/>
            <person name="Grube M."/>
            <person name="Berg G."/>
        </authorList>
    </citation>
    <scope>NUCLEOTIDE SEQUENCE [LARGE SCALE GENOMIC DNA]</scope>
    <source>
        <strain evidence="1">S13</strain>
    </source>
</reference>